<reference evidence="2" key="1">
    <citation type="submission" date="2020-06" db="EMBL/GenBank/DDBJ databases">
        <authorList>
            <person name="Li T."/>
            <person name="Hu X."/>
            <person name="Zhang T."/>
            <person name="Song X."/>
            <person name="Zhang H."/>
            <person name="Dai N."/>
            <person name="Sheng W."/>
            <person name="Hou X."/>
            <person name="Wei L."/>
        </authorList>
    </citation>
    <scope>NUCLEOTIDE SEQUENCE</scope>
    <source>
        <strain evidence="2">G02</strain>
        <tissue evidence="2">Leaf</tissue>
    </source>
</reference>
<organism evidence="2">
    <name type="scientific">Sesamum radiatum</name>
    <name type="common">Black benniseed</name>
    <dbReference type="NCBI Taxonomy" id="300843"/>
    <lineage>
        <taxon>Eukaryota</taxon>
        <taxon>Viridiplantae</taxon>
        <taxon>Streptophyta</taxon>
        <taxon>Embryophyta</taxon>
        <taxon>Tracheophyta</taxon>
        <taxon>Spermatophyta</taxon>
        <taxon>Magnoliopsida</taxon>
        <taxon>eudicotyledons</taxon>
        <taxon>Gunneridae</taxon>
        <taxon>Pentapetalae</taxon>
        <taxon>asterids</taxon>
        <taxon>lamiids</taxon>
        <taxon>Lamiales</taxon>
        <taxon>Pedaliaceae</taxon>
        <taxon>Sesamum</taxon>
    </lineage>
</organism>
<comment type="caution">
    <text evidence="2">The sequence shown here is derived from an EMBL/GenBank/DDBJ whole genome shotgun (WGS) entry which is preliminary data.</text>
</comment>
<feature type="region of interest" description="Disordered" evidence="1">
    <location>
        <begin position="1"/>
        <end position="39"/>
    </location>
</feature>
<sequence length="62" mass="6579">MANGNESPSVYGADTHERMNIGRRDVRETPGAHPGKVCSLGYAESTTAYPTWISAGGWPTIG</sequence>
<protein>
    <submittedName>
        <fullName evidence="2">Uncharacterized protein</fullName>
    </submittedName>
</protein>
<proteinExistence type="predicted"/>
<feature type="compositionally biased region" description="Basic and acidic residues" evidence="1">
    <location>
        <begin position="14"/>
        <end position="30"/>
    </location>
</feature>
<reference evidence="2" key="2">
    <citation type="journal article" date="2024" name="Plant">
        <title>Genomic evolution and insights into agronomic trait innovations of Sesamum species.</title>
        <authorList>
            <person name="Miao H."/>
            <person name="Wang L."/>
            <person name="Qu L."/>
            <person name="Liu H."/>
            <person name="Sun Y."/>
            <person name="Le M."/>
            <person name="Wang Q."/>
            <person name="Wei S."/>
            <person name="Zheng Y."/>
            <person name="Lin W."/>
            <person name="Duan Y."/>
            <person name="Cao H."/>
            <person name="Xiong S."/>
            <person name="Wang X."/>
            <person name="Wei L."/>
            <person name="Li C."/>
            <person name="Ma Q."/>
            <person name="Ju M."/>
            <person name="Zhao R."/>
            <person name="Li G."/>
            <person name="Mu C."/>
            <person name="Tian Q."/>
            <person name="Mei H."/>
            <person name="Zhang T."/>
            <person name="Gao T."/>
            <person name="Zhang H."/>
        </authorList>
    </citation>
    <scope>NUCLEOTIDE SEQUENCE</scope>
    <source>
        <strain evidence="2">G02</strain>
    </source>
</reference>
<accession>A0AAW2JJW9</accession>
<dbReference type="AlphaFoldDB" id="A0AAW2JJW9"/>
<name>A0AAW2JJW9_SESRA</name>
<evidence type="ECO:0000256" key="1">
    <source>
        <dbReference type="SAM" id="MobiDB-lite"/>
    </source>
</evidence>
<evidence type="ECO:0000313" key="2">
    <source>
        <dbReference type="EMBL" id="KAL0294561.1"/>
    </source>
</evidence>
<gene>
    <name evidence="2" type="ORF">Sradi_6878800</name>
</gene>
<dbReference type="EMBL" id="JACGWJ010000155">
    <property type="protein sequence ID" value="KAL0294561.1"/>
    <property type="molecule type" value="Genomic_DNA"/>
</dbReference>